<dbReference type="PRINTS" id="PR00404">
    <property type="entry name" value="MADSDOMAIN"/>
</dbReference>
<evidence type="ECO:0000259" key="7">
    <source>
        <dbReference type="PROSITE" id="PS50066"/>
    </source>
</evidence>
<dbReference type="PROSITE" id="PS50066">
    <property type="entry name" value="MADS_BOX_2"/>
    <property type="match status" value="1"/>
</dbReference>
<evidence type="ECO:0000256" key="5">
    <source>
        <dbReference type="ARBA" id="ARBA00023242"/>
    </source>
</evidence>
<evidence type="ECO:0000256" key="6">
    <source>
        <dbReference type="SAM" id="MobiDB-lite"/>
    </source>
</evidence>
<dbReference type="SUPFAM" id="SSF55455">
    <property type="entry name" value="SRF-like"/>
    <property type="match status" value="1"/>
</dbReference>
<evidence type="ECO:0000256" key="2">
    <source>
        <dbReference type="ARBA" id="ARBA00023015"/>
    </source>
</evidence>
<keyword evidence="3" id="KW-0238">DNA-binding</keyword>
<gene>
    <name evidence="8" type="ORF">CEURO_LOCUS6000</name>
</gene>
<dbReference type="GO" id="GO:0045893">
    <property type="term" value="P:positive regulation of DNA-templated transcription"/>
    <property type="evidence" value="ECO:0007669"/>
    <property type="project" value="UniProtKB-ARBA"/>
</dbReference>
<feature type="domain" description="MADS-box" evidence="7">
    <location>
        <begin position="5"/>
        <end position="66"/>
    </location>
</feature>
<evidence type="ECO:0000313" key="8">
    <source>
        <dbReference type="EMBL" id="CAH9076759.1"/>
    </source>
</evidence>
<dbReference type="PANTHER" id="PTHR11945">
    <property type="entry name" value="MADS BOX PROTEIN"/>
    <property type="match status" value="1"/>
</dbReference>
<dbReference type="InterPro" id="IPR002100">
    <property type="entry name" value="TF_MADSbox"/>
</dbReference>
<dbReference type="Pfam" id="PF00319">
    <property type="entry name" value="SRF-TF"/>
    <property type="match status" value="1"/>
</dbReference>
<dbReference type="Proteomes" id="UP001152484">
    <property type="component" value="Unassembled WGS sequence"/>
</dbReference>
<dbReference type="SMART" id="SM00432">
    <property type="entry name" value="MADS"/>
    <property type="match status" value="1"/>
</dbReference>
<evidence type="ECO:0000256" key="3">
    <source>
        <dbReference type="ARBA" id="ARBA00023125"/>
    </source>
</evidence>
<proteinExistence type="predicted"/>
<dbReference type="GO" id="GO:0005634">
    <property type="term" value="C:nucleus"/>
    <property type="evidence" value="ECO:0007669"/>
    <property type="project" value="UniProtKB-SubCell"/>
</dbReference>
<dbReference type="PANTHER" id="PTHR11945:SF534">
    <property type="entry name" value="MYOCYTE-SPECIFIC ENHANCER FACTOR 2"/>
    <property type="match status" value="1"/>
</dbReference>
<keyword evidence="4" id="KW-0804">Transcription</keyword>
<keyword evidence="5" id="KW-0539">Nucleus</keyword>
<dbReference type="EMBL" id="CAMAPE010000010">
    <property type="protein sequence ID" value="CAH9076759.1"/>
    <property type="molecule type" value="Genomic_DNA"/>
</dbReference>
<comment type="subcellular location">
    <subcellularLocation>
        <location evidence="1">Nucleus</location>
    </subcellularLocation>
</comment>
<dbReference type="GO" id="GO:0000981">
    <property type="term" value="F:DNA-binding transcription factor activity, RNA polymerase II-specific"/>
    <property type="evidence" value="ECO:0007669"/>
    <property type="project" value="TreeGrafter"/>
</dbReference>
<dbReference type="InterPro" id="IPR036879">
    <property type="entry name" value="TF_MADSbox_sf"/>
</dbReference>
<reference evidence="8" key="1">
    <citation type="submission" date="2022-07" db="EMBL/GenBank/DDBJ databases">
        <authorList>
            <person name="Macas J."/>
            <person name="Novak P."/>
            <person name="Neumann P."/>
        </authorList>
    </citation>
    <scope>NUCLEOTIDE SEQUENCE</scope>
</reference>
<dbReference type="CDD" id="cd00120">
    <property type="entry name" value="MADS"/>
    <property type="match status" value="1"/>
</dbReference>
<dbReference type="GO" id="GO:0000978">
    <property type="term" value="F:RNA polymerase II cis-regulatory region sequence-specific DNA binding"/>
    <property type="evidence" value="ECO:0007669"/>
    <property type="project" value="TreeGrafter"/>
</dbReference>
<accession>A0A9P0YTW9</accession>
<evidence type="ECO:0000313" key="9">
    <source>
        <dbReference type="Proteomes" id="UP001152484"/>
    </source>
</evidence>
<dbReference type="GO" id="GO:0046983">
    <property type="term" value="F:protein dimerization activity"/>
    <property type="evidence" value="ECO:0007669"/>
    <property type="project" value="InterPro"/>
</dbReference>
<keyword evidence="2" id="KW-0805">Transcription regulation</keyword>
<evidence type="ECO:0000256" key="1">
    <source>
        <dbReference type="ARBA" id="ARBA00004123"/>
    </source>
</evidence>
<comment type="caution">
    <text evidence="8">The sequence shown here is derived from an EMBL/GenBank/DDBJ whole genome shotgun (WGS) entry which is preliminary data.</text>
</comment>
<protein>
    <recommendedName>
        <fullName evidence="7">MADS-box domain-containing protein</fullName>
    </recommendedName>
</protein>
<sequence>MAMGKGKSKILMKKIEFLPARNVCFSKRKKGLFKKADELCSLFPGVKIAAVLFSPAGNPYMYGDPAGILETAGESEKRTGLVGKVSQREGGGPLSARFSSPMSGDPGENTAWNSGGPLADEVIESVIREVQQRQLQGGCPVNFPPQYPSPSSVPAGGGGHVICEPCCYSPIEKETLDTLWEDDWLISGEDIGSMIRELQAEQGGGPAFPEYGP</sequence>
<dbReference type="AlphaFoldDB" id="A0A9P0YTW9"/>
<feature type="region of interest" description="Disordered" evidence="6">
    <location>
        <begin position="85"/>
        <end position="114"/>
    </location>
</feature>
<dbReference type="Gene3D" id="3.40.1810.10">
    <property type="entry name" value="Transcription factor, MADS-box"/>
    <property type="match status" value="1"/>
</dbReference>
<dbReference type="OrthoDB" id="1896642at2759"/>
<keyword evidence="9" id="KW-1185">Reference proteome</keyword>
<organism evidence="8 9">
    <name type="scientific">Cuscuta europaea</name>
    <name type="common">European dodder</name>
    <dbReference type="NCBI Taxonomy" id="41803"/>
    <lineage>
        <taxon>Eukaryota</taxon>
        <taxon>Viridiplantae</taxon>
        <taxon>Streptophyta</taxon>
        <taxon>Embryophyta</taxon>
        <taxon>Tracheophyta</taxon>
        <taxon>Spermatophyta</taxon>
        <taxon>Magnoliopsida</taxon>
        <taxon>eudicotyledons</taxon>
        <taxon>Gunneridae</taxon>
        <taxon>Pentapetalae</taxon>
        <taxon>asterids</taxon>
        <taxon>lamiids</taxon>
        <taxon>Solanales</taxon>
        <taxon>Convolvulaceae</taxon>
        <taxon>Cuscuteae</taxon>
        <taxon>Cuscuta</taxon>
        <taxon>Cuscuta subgen. Cuscuta</taxon>
    </lineage>
</organism>
<name>A0A9P0YTW9_CUSEU</name>
<evidence type="ECO:0000256" key="4">
    <source>
        <dbReference type="ARBA" id="ARBA00023163"/>
    </source>
</evidence>